<sequence>MVPMSYSLGGFPAQYQQSPFLPVMPMALLPWPLPAPRKVSPSPTTDTQKRSSLQMVHALASEGSMPASHPSTPVLVDLTAPVSKSLFPKPVSPAPI</sequence>
<keyword evidence="2" id="KW-1185">Reference proteome</keyword>
<comment type="caution">
    <text evidence="1">The sequence shown here is derived from an EMBL/GenBank/DDBJ whole genome shotgun (WGS) entry which is preliminary data.</text>
</comment>
<proteinExistence type="predicted"/>
<dbReference type="AlphaFoldDB" id="A0AAV7N8P6"/>
<accession>A0AAV7N8P6</accession>
<evidence type="ECO:0000313" key="2">
    <source>
        <dbReference type="Proteomes" id="UP001066276"/>
    </source>
</evidence>
<name>A0AAV7N8P6_PLEWA</name>
<dbReference type="EMBL" id="JANPWB010000012">
    <property type="protein sequence ID" value="KAJ1112446.1"/>
    <property type="molecule type" value="Genomic_DNA"/>
</dbReference>
<organism evidence="1 2">
    <name type="scientific">Pleurodeles waltl</name>
    <name type="common">Iberian ribbed newt</name>
    <dbReference type="NCBI Taxonomy" id="8319"/>
    <lineage>
        <taxon>Eukaryota</taxon>
        <taxon>Metazoa</taxon>
        <taxon>Chordata</taxon>
        <taxon>Craniata</taxon>
        <taxon>Vertebrata</taxon>
        <taxon>Euteleostomi</taxon>
        <taxon>Amphibia</taxon>
        <taxon>Batrachia</taxon>
        <taxon>Caudata</taxon>
        <taxon>Salamandroidea</taxon>
        <taxon>Salamandridae</taxon>
        <taxon>Pleurodelinae</taxon>
        <taxon>Pleurodeles</taxon>
    </lineage>
</organism>
<protein>
    <submittedName>
        <fullName evidence="1">Uncharacterized protein</fullName>
    </submittedName>
</protein>
<gene>
    <name evidence="1" type="ORF">NDU88_000710</name>
</gene>
<evidence type="ECO:0000313" key="1">
    <source>
        <dbReference type="EMBL" id="KAJ1112446.1"/>
    </source>
</evidence>
<dbReference type="Proteomes" id="UP001066276">
    <property type="component" value="Chromosome 8"/>
</dbReference>
<reference evidence="1" key="1">
    <citation type="journal article" date="2022" name="bioRxiv">
        <title>Sequencing and chromosome-scale assembly of the giantPleurodeles waltlgenome.</title>
        <authorList>
            <person name="Brown T."/>
            <person name="Elewa A."/>
            <person name="Iarovenko S."/>
            <person name="Subramanian E."/>
            <person name="Araus A.J."/>
            <person name="Petzold A."/>
            <person name="Susuki M."/>
            <person name="Suzuki K.-i.T."/>
            <person name="Hayashi T."/>
            <person name="Toyoda A."/>
            <person name="Oliveira C."/>
            <person name="Osipova E."/>
            <person name="Leigh N.D."/>
            <person name="Simon A."/>
            <person name="Yun M.H."/>
        </authorList>
    </citation>
    <scope>NUCLEOTIDE SEQUENCE</scope>
    <source>
        <strain evidence="1">20211129_DDA</strain>
        <tissue evidence="1">Liver</tissue>
    </source>
</reference>